<accession>A0AAV4GZK9</accession>
<organism evidence="1 2">
    <name type="scientific">Elysia marginata</name>
    <dbReference type="NCBI Taxonomy" id="1093978"/>
    <lineage>
        <taxon>Eukaryota</taxon>
        <taxon>Metazoa</taxon>
        <taxon>Spiralia</taxon>
        <taxon>Lophotrochozoa</taxon>
        <taxon>Mollusca</taxon>
        <taxon>Gastropoda</taxon>
        <taxon>Heterobranchia</taxon>
        <taxon>Euthyneura</taxon>
        <taxon>Panpulmonata</taxon>
        <taxon>Sacoglossa</taxon>
        <taxon>Placobranchoidea</taxon>
        <taxon>Plakobranchidae</taxon>
        <taxon>Elysia</taxon>
    </lineage>
</organism>
<comment type="caution">
    <text evidence="1">The sequence shown here is derived from an EMBL/GenBank/DDBJ whole genome shotgun (WGS) entry which is preliminary data.</text>
</comment>
<protein>
    <submittedName>
        <fullName evidence="1">Uncharacterized protein</fullName>
    </submittedName>
</protein>
<keyword evidence="2" id="KW-1185">Reference proteome</keyword>
<sequence length="107" mass="12261">MELPVALTLEVVSRNHYDPRTMRDYGTAKRLHPRTMCGVGDKELIIYSIELKKNTTKEQNSYSCIEQAIIISSSSYPQFLPSGWIVEPARQDNKVYSIVTYLMQVCT</sequence>
<gene>
    <name evidence="1" type="ORF">ElyMa_004310900</name>
</gene>
<proteinExistence type="predicted"/>
<name>A0AAV4GZK9_9GAST</name>
<dbReference type="AlphaFoldDB" id="A0AAV4GZK9"/>
<dbReference type="Proteomes" id="UP000762676">
    <property type="component" value="Unassembled WGS sequence"/>
</dbReference>
<evidence type="ECO:0000313" key="1">
    <source>
        <dbReference type="EMBL" id="GFR90699.1"/>
    </source>
</evidence>
<reference evidence="1 2" key="1">
    <citation type="journal article" date="2021" name="Elife">
        <title>Chloroplast acquisition without the gene transfer in kleptoplastic sea slugs, Plakobranchus ocellatus.</title>
        <authorList>
            <person name="Maeda T."/>
            <person name="Takahashi S."/>
            <person name="Yoshida T."/>
            <person name="Shimamura S."/>
            <person name="Takaki Y."/>
            <person name="Nagai Y."/>
            <person name="Toyoda A."/>
            <person name="Suzuki Y."/>
            <person name="Arimoto A."/>
            <person name="Ishii H."/>
            <person name="Satoh N."/>
            <person name="Nishiyama T."/>
            <person name="Hasebe M."/>
            <person name="Maruyama T."/>
            <person name="Minagawa J."/>
            <person name="Obokata J."/>
            <person name="Shigenobu S."/>
        </authorList>
    </citation>
    <scope>NUCLEOTIDE SEQUENCE [LARGE SCALE GENOMIC DNA]</scope>
</reference>
<dbReference type="EMBL" id="BMAT01008681">
    <property type="protein sequence ID" value="GFR90699.1"/>
    <property type="molecule type" value="Genomic_DNA"/>
</dbReference>
<evidence type="ECO:0000313" key="2">
    <source>
        <dbReference type="Proteomes" id="UP000762676"/>
    </source>
</evidence>